<proteinExistence type="predicted"/>
<dbReference type="Pfam" id="PF13716">
    <property type="entry name" value="CRAL_TRIO_2"/>
    <property type="match status" value="1"/>
</dbReference>
<dbReference type="CDD" id="cd00170">
    <property type="entry name" value="SEC14"/>
    <property type="match status" value="1"/>
</dbReference>
<dbReference type="Proteomes" id="UP000077202">
    <property type="component" value="Unassembled WGS sequence"/>
</dbReference>
<organism evidence="4 5">
    <name type="scientific">Marchantia polymorpha subsp. ruderalis</name>
    <dbReference type="NCBI Taxonomy" id="1480154"/>
    <lineage>
        <taxon>Eukaryota</taxon>
        <taxon>Viridiplantae</taxon>
        <taxon>Streptophyta</taxon>
        <taxon>Embryophyta</taxon>
        <taxon>Marchantiophyta</taxon>
        <taxon>Marchantiopsida</taxon>
        <taxon>Marchantiidae</taxon>
        <taxon>Marchantiales</taxon>
        <taxon>Marchantiaceae</taxon>
        <taxon>Marchantia</taxon>
    </lineage>
</organism>
<accession>A0A176VQU0</accession>
<feature type="compositionally biased region" description="Polar residues" evidence="1">
    <location>
        <begin position="119"/>
        <end position="132"/>
    </location>
</feature>
<name>A0A176VQU0_MARPO</name>
<dbReference type="InterPro" id="IPR036865">
    <property type="entry name" value="CRAL-TRIO_dom_sf"/>
</dbReference>
<reference evidence="3" key="2">
    <citation type="journal article" date="2019" name="Curr. Biol.">
        <title>Chromatin organization in early land plants reveals an ancestral association between H3K27me3, transposons, and constitutive heterochromatin.</title>
        <authorList>
            <person name="Montgomery S.A."/>
            <person name="Tanizawa Y."/>
            <person name="Galik B."/>
            <person name="Wang N."/>
            <person name="Ito T."/>
            <person name="Mochizuki T."/>
            <person name="Akimcheva S."/>
            <person name="Bowman J."/>
            <person name="Cognat V."/>
            <person name="Drouard L."/>
            <person name="Ekker H."/>
            <person name="Houng S."/>
            <person name="Kohchi T."/>
            <person name="Lin S."/>
            <person name="Liu L.D."/>
            <person name="Nakamura Y."/>
            <person name="Valeeva L.R."/>
            <person name="Shakirov E.V."/>
            <person name="Shippen D.E."/>
            <person name="Wei W."/>
            <person name="Yagura M."/>
            <person name="Yamaoka S."/>
            <person name="Yamato K.T."/>
            <person name="Liu C."/>
            <person name="Berger F."/>
        </authorList>
    </citation>
    <scope>NUCLEOTIDE SEQUENCE [LARGE SCALE GENOMIC DNA]</scope>
    <source>
        <strain evidence="3">Tak-1</strain>
    </source>
</reference>
<dbReference type="PANTHER" id="PTHR48411:SF1">
    <property type="entry name" value="OS01G0948300 PROTEIN"/>
    <property type="match status" value="1"/>
</dbReference>
<dbReference type="Proteomes" id="UP001162541">
    <property type="component" value="Chromosome 3"/>
</dbReference>
<evidence type="ECO:0000313" key="6">
    <source>
        <dbReference type="Proteomes" id="UP001162541"/>
    </source>
</evidence>
<dbReference type="EMBL" id="LVLJ01003216">
    <property type="protein sequence ID" value="OAE22335.1"/>
    <property type="molecule type" value="Genomic_DNA"/>
</dbReference>
<keyword evidence="5" id="KW-1185">Reference proteome</keyword>
<feature type="compositionally biased region" description="Acidic residues" evidence="1">
    <location>
        <begin position="42"/>
        <end position="52"/>
    </location>
</feature>
<dbReference type="EMBL" id="AP019868">
    <property type="protein sequence ID" value="BBN06042.1"/>
    <property type="molecule type" value="Genomic_DNA"/>
</dbReference>
<sequence length="343" mass="38424">MATPTDDQICGDNSSPNGSVRSSEMSTSPRMGSSPTDRDDLSETESSLEWDAEQQRAFTEKRRLSHFAKDRGLSLKITPSPSLSDYESESELTPGGTPTSNSKRWKSFKIGALFSRFQRQQTMPNRSRTPDSPGSAKEYGRPHDDIFAGESRSYMVPYDTVDSDLQVASPKKIISIRGLIKVCGRDACGRPIVVIDTSYCPPPYMRFAALGHIREKMEPIVEAGEYNLVFVMSPNPSKGSAHKEVPTMWCLDVYRKLPYAYKKNVQRVVFIHPTFFVNLVLNILRPFMSGKAHEKIVRVHQLSDLEKASDGDITLDKLYLASHVYLHDKSLAAAGNPEDYAYE</sequence>
<feature type="compositionally biased region" description="Basic and acidic residues" evidence="1">
    <location>
        <begin position="58"/>
        <end position="73"/>
    </location>
</feature>
<dbReference type="AlphaFoldDB" id="A0A176VQU0"/>
<evidence type="ECO:0000259" key="2">
    <source>
        <dbReference type="Pfam" id="PF13716"/>
    </source>
</evidence>
<feature type="compositionally biased region" description="Polar residues" evidence="1">
    <location>
        <begin position="11"/>
        <end position="35"/>
    </location>
</feature>
<feature type="region of interest" description="Disordered" evidence="1">
    <location>
        <begin position="119"/>
        <end position="142"/>
    </location>
</feature>
<protein>
    <recommendedName>
        <fullName evidence="2">CRAL-TRIO domain-containing protein</fullName>
    </recommendedName>
</protein>
<dbReference type="SUPFAM" id="SSF52087">
    <property type="entry name" value="CRAL/TRIO domain"/>
    <property type="match status" value="1"/>
</dbReference>
<dbReference type="PANTHER" id="PTHR48411">
    <property type="entry name" value="OS01G0948300 PROTEIN"/>
    <property type="match status" value="1"/>
</dbReference>
<dbReference type="Gene3D" id="3.40.525.10">
    <property type="entry name" value="CRAL-TRIO lipid binding domain"/>
    <property type="match status" value="1"/>
</dbReference>
<evidence type="ECO:0000313" key="4">
    <source>
        <dbReference type="EMBL" id="OAE22335.1"/>
    </source>
</evidence>
<reference evidence="4 5" key="1">
    <citation type="submission" date="2016-03" db="EMBL/GenBank/DDBJ databases">
        <title>Mechanisms controlling the formation of the plant cell surface in tip-growing cells are functionally conserved among land plants.</title>
        <authorList>
            <person name="Honkanen S."/>
            <person name="Jones V.A."/>
            <person name="Morieri G."/>
            <person name="Champion C."/>
            <person name="Hetherington A.J."/>
            <person name="Kelly S."/>
            <person name="Saint-Marcoux D."/>
            <person name="Proust H."/>
            <person name="Prescott H."/>
            <person name="Dolan L."/>
        </authorList>
    </citation>
    <scope>NUCLEOTIDE SEQUENCE [LARGE SCALE GENOMIC DNA]</scope>
    <source>
        <strain evidence="5">cv. Tak-1 and cv. Tak-2</strain>
        <tissue evidence="4">Whole gametophyte</tissue>
    </source>
</reference>
<feature type="region of interest" description="Disordered" evidence="1">
    <location>
        <begin position="1"/>
        <end position="102"/>
    </location>
</feature>
<evidence type="ECO:0000313" key="3">
    <source>
        <dbReference type="EMBL" id="BBN06042.1"/>
    </source>
</evidence>
<evidence type="ECO:0000313" key="5">
    <source>
        <dbReference type="Proteomes" id="UP000077202"/>
    </source>
</evidence>
<gene>
    <name evidence="4" type="ORF">AXG93_1024s1030</name>
    <name evidence="3" type="ORF">Mp_3g17900</name>
</gene>
<reference evidence="6" key="3">
    <citation type="journal article" date="2020" name="Curr. Biol.">
        <title>Chromatin organization in early land plants reveals an ancestral association between H3K27me3, transposons, and constitutive heterochromatin.</title>
        <authorList>
            <person name="Montgomery S.A."/>
            <person name="Tanizawa Y."/>
            <person name="Galik B."/>
            <person name="Wang N."/>
            <person name="Ito T."/>
            <person name="Mochizuki T."/>
            <person name="Akimcheva S."/>
            <person name="Bowman J.L."/>
            <person name="Cognat V."/>
            <person name="Marechal-Drouard L."/>
            <person name="Ekker H."/>
            <person name="Hong S.F."/>
            <person name="Kohchi T."/>
            <person name="Lin S.S."/>
            <person name="Liu L.D."/>
            <person name="Nakamura Y."/>
            <person name="Valeeva L.R."/>
            <person name="Shakirov E.V."/>
            <person name="Shippen D.E."/>
            <person name="Wei W.L."/>
            <person name="Yagura M."/>
            <person name="Yamaoka S."/>
            <person name="Yamato K.T."/>
            <person name="Liu C."/>
            <person name="Berger F."/>
        </authorList>
    </citation>
    <scope>NUCLEOTIDE SEQUENCE [LARGE SCALE GENOMIC DNA]</scope>
    <source>
        <strain evidence="6">Tak-1</strain>
    </source>
</reference>
<dbReference type="InterPro" id="IPR001251">
    <property type="entry name" value="CRAL-TRIO_dom"/>
</dbReference>
<feature type="domain" description="CRAL-TRIO" evidence="2">
    <location>
        <begin position="189"/>
        <end position="310"/>
    </location>
</feature>
<evidence type="ECO:0000256" key="1">
    <source>
        <dbReference type="SAM" id="MobiDB-lite"/>
    </source>
</evidence>